<sequence length="64" mass="7373">MRERFFDGLFRAREVLLTQSVNSITQMVLMQSTYTDRPFAIDIRRSVTWAISQNVGVTGSAKKF</sequence>
<protein>
    <submittedName>
        <fullName evidence="1">Uncharacterized protein</fullName>
    </submittedName>
</protein>
<proteinExistence type="predicted"/>
<evidence type="ECO:0000313" key="2">
    <source>
        <dbReference type="Proteomes" id="UP000004986"/>
    </source>
</evidence>
<dbReference type="HOGENOM" id="CLU_2864533_0_0_6"/>
<dbReference type="AlphaFoldDB" id="F3GF77"/>
<dbReference type="Proteomes" id="UP000004986">
    <property type="component" value="Unassembled WGS sequence"/>
</dbReference>
<gene>
    <name evidence="1" type="ORF">PSYPI_26839</name>
</gene>
<comment type="caution">
    <text evidence="1">The sequence shown here is derived from an EMBL/GenBank/DDBJ whole genome shotgun (WGS) entry which is preliminary data.</text>
</comment>
<reference evidence="1 2" key="1">
    <citation type="journal article" date="2011" name="PLoS Pathog.">
        <title>Dynamic evolution of pathogenicity revealed by sequencing and comparative genomics of 19 Pseudomonas syringae isolates.</title>
        <authorList>
            <person name="Baltrus D.A."/>
            <person name="Nishimura M.T."/>
            <person name="Romanchuk A."/>
            <person name="Chang J.H."/>
            <person name="Mukhtar M.S."/>
            <person name="Cherkis K."/>
            <person name="Roach J."/>
            <person name="Grant S.R."/>
            <person name="Jones C.D."/>
            <person name="Dangl J.L."/>
        </authorList>
    </citation>
    <scope>NUCLEOTIDE SEQUENCE [LARGE SCALE GENOMIC DNA]</scope>
    <source>
        <strain evidence="1 2">1704B</strain>
    </source>
</reference>
<keyword evidence="2" id="KW-1185">Reference proteome</keyword>
<name>F3GF77_PSESJ</name>
<evidence type="ECO:0000313" key="1">
    <source>
        <dbReference type="EMBL" id="EGH45727.1"/>
    </source>
</evidence>
<accession>F3GF77</accession>
<dbReference type="EMBL" id="AEAI01001369">
    <property type="protein sequence ID" value="EGH45727.1"/>
    <property type="molecule type" value="Genomic_DNA"/>
</dbReference>
<dbReference type="BioCyc" id="PSYR629263:G11X0-4787-MONOMER"/>
<organism evidence="1 2">
    <name type="scientific">Pseudomonas syringae pv. pisi str. 1704B</name>
    <dbReference type="NCBI Taxonomy" id="629263"/>
    <lineage>
        <taxon>Bacteria</taxon>
        <taxon>Pseudomonadati</taxon>
        <taxon>Pseudomonadota</taxon>
        <taxon>Gammaproteobacteria</taxon>
        <taxon>Pseudomonadales</taxon>
        <taxon>Pseudomonadaceae</taxon>
        <taxon>Pseudomonas</taxon>
        <taxon>Pseudomonas syringae</taxon>
    </lineage>
</organism>